<dbReference type="GO" id="GO:0047429">
    <property type="term" value="F:nucleoside triphosphate diphosphatase activity"/>
    <property type="evidence" value="ECO:0007669"/>
    <property type="project" value="InterPro"/>
</dbReference>
<evidence type="ECO:0000256" key="2">
    <source>
        <dbReference type="ARBA" id="ARBA00022801"/>
    </source>
</evidence>
<dbReference type="GO" id="GO:0032259">
    <property type="term" value="P:methylation"/>
    <property type="evidence" value="ECO:0007669"/>
    <property type="project" value="UniProtKB-KW"/>
</dbReference>
<dbReference type="InterPro" id="IPR003697">
    <property type="entry name" value="Maf-like"/>
</dbReference>
<keyword evidence="3" id="KW-0489">Methyltransferase</keyword>
<dbReference type="Pfam" id="PF02545">
    <property type="entry name" value="Maf"/>
    <property type="match status" value="1"/>
</dbReference>
<sequence>MALYPVVRKLLQKRVVLASASPRRQEILSNAGLRFEVVPSRFKEQLNKASFPTPYAYAMETAKQKALDVARRVHQKDLRAPDIVIGADTIVDWGPHKKRR</sequence>
<reference evidence="3 4" key="1">
    <citation type="journal article" date="2020" name="Nature">
        <title>Six reference-quality genomes reveal evolution of bat adaptations.</title>
        <authorList>
            <person name="Jebb D."/>
            <person name="Huang Z."/>
            <person name="Pippel M."/>
            <person name="Hughes G.M."/>
            <person name="Lavrichenko K."/>
            <person name="Devanna P."/>
            <person name="Winkler S."/>
            <person name="Jermiin L.S."/>
            <person name="Skirmuntt E.C."/>
            <person name="Katzourakis A."/>
            <person name="Burkitt-Gray L."/>
            <person name="Ray D.A."/>
            <person name="Sullivan K.A.M."/>
            <person name="Roscito J.G."/>
            <person name="Kirilenko B.M."/>
            <person name="Davalos L.M."/>
            <person name="Corthals A.P."/>
            <person name="Power M.L."/>
            <person name="Jones G."/>
            <person name="Ransome R.D."/>
            <person name="Dechmann D.K.N."/>
            <person name="Locatelli A.G."/>
            <person name="Puechmaille S.J."/>
            <person name="Fedrigo O."/>
            <person name="Jarvis E.D."/>
            <person name="Hiller M."/>
            <person name="Vernes S.C."/>
            <person name="Myers E.W."/>
            <person name="Teeling E.C."/>
        </authorList>
    </citation>
    <scope>NUCLEOTIDE SEQUENCE [LARGE SCALE GENOMIC DNA]</scope>
    <source>
        <strain evidence="3">MMolMol1</strain>
        <tissue evidence="3">Muscle</tissue>
    </source>
</reference>
<keyword evidence="4" id="KW-1185">Reference proteome</keyword>
<gene>
    <name evidence="3" type="ORF">HJG59_001110</name>
</gene>
<comment type="caution">
    <text evidence="3">The sequence shown here is derived from an EMBL/GenBank/DDBJ whole genome shotgun (WGS) entry which is preliminary data.</text>
</comment>
<dbReference type="SUPFAM" id="SSF52972">
    <property type="entry name" value="ITPase-like"/>
    <property type="match status" value="1"/>
</dbReference>
<dbReference type="AlphaFoldDB" id="A0A7J8J5G8"/>
<dbReference type="EMBL" id="JACASF010000002">
    <property type="protein sequence ID" value="KAF6491761.1"/>
    <property type="molecule type" value="Genomic_DNA"/>
</dbReference>
<dbReference type="GO" id="GO:0008168">
    <property type="term" value="F:methyltransferase activity"/>
    <property type="evidence" value="ECO:0007669"/>
    <property type="project" value="UniProtKB-KW"/>
</dbReference>
<keyword evidence="2" id="KW-0378">Hydrolase</keyword>
<accession>A0A7J8J5G8</accession>
<keyword evidence="3" id="KW-0808">Transferase</keyword>
<dbReference type="Proteomes" id="UP000550707">
    <property type="component" value="Unassembled WGS sequence"/>
</dbReference>
<dbReference type="Gene3D" id="3.90.950.10">
    <property type="match status" value="1"/>
</dbReference>
<proteinExistence type="predicted"/>
<organism evidence="3 4">
    <name type="scientific">Molossus molossus</name>
    <name type="common">Pallas' mastiff bat</name>
    <name type="synonym">Vespertilio molossus</name>
    <dbReference type="NCBI Taxonomy" id="27622"/>
    <lineage>
        <taxon>Eukaryota</taxon>
        <taxon>Metazoa</taxon>
        <taxon>Chordata</taxon>
        <taxon>Craniata</taxon>
        <taxon>Vertebrata</taxon>
        <taxon>Euteleostomi</taxon>
        <taxon>Mammalia</taxon>
        <taxon>Eutheria</taxon>
        <taxon>Laurasiatheria</taxon>
        <taxon>Chiroptera</taxon>
        <taxon>Yangochiroptera</taxon>
        <taxon>Molossidae</taxon>
        <taxon>Molossus</taxon>
    </lineage>
</organism>
<dbReference type="PANTHER" id="PTHR43213">
    <property type="entry name" value="BIFUNCTIONAL DTTP/UTP PYROPHOSPHATASE/METHYLTRANSFERASE PROTEIN-RELATED"/>
    <property type="match status" value="1"/>
</dbReference>
<protein>
    <submittedName>
        <fullName evidence="3">Acetylserotonin O-methyltransferase like</fullName>
    </submittedName>
</protein>
<dbReference type="PANTHER" id="PTHR43213:SF5">
    <property type="entry name" value="BIFUNCTIONAL DTTP_UTP PYROPHOSPHATASE_METHYLTRANSFERASE PROTEIN-RELATED"/>
    <property type="match status" value="1"/>
</dbReference>
<evidence type="ECO:0000313" key="3">
    <source>
        <dbReference type="EMBL" id="KAF6491761.1"/>
    </source>
</evidence>
<dbReference type="InterPro" id="IPR029001">
    <property type="entry name" value="ITPase-like_fam"/>
</dbReference>
<name>A0A7J8J5G8_MOLMO</name>
<evidence type="ECO:0000313" key="4">
    <source>
        <dbReference type="Proteomes" id="UP000550707"/>
    </source>
</evidence>
<comment type="cofactor">
    <cofactor evidence="1">
        <name>a divalent metal cation</name>
        <dbReference type="ChEBI" id="CHEBI:60240"/>
    </cofactor>
</comment>
<evidence type="ECO:0000256" key="1">
    <source>
        <dbReference type="ARBA" id="ARBA00001968"/>
    </source>
</evidence>